<evidence type="ECO:0000256" key="1">
    <source>
        <dbReference type="ARBA" id="ARBA00006429"/>
    </source>
</evidence>
<dbReference type="EMBL" id="JAEILT010000004">
    <property type="protein sequence ID" value="MBJ2135544.1"/>
    <property type="molecule type" value="Genomic_DNA"/>
</dbReference>
<dbReference type="InterPro" id="IPR007346">
    <property type="entry name" value="Endonuclease-I"/>
</dbReference>
<feature type="chain" id="PRO_5047525377" evidence="4">
    <location>
        <begin position="24"/>
        <end position="266"/>
    </location>
</feature>
<protein>
    <submittedName>
        <fullName evidence="5">Endonuclease</fullName>
    </submittedName>
</protein>
<feature type="signal peptide" evidence="4">
    <location>
        <begin position="1"/>
        <end position="23"/>
    </location>
</feature>
<keyword evidence="4" id="KW-0732">Signal</keyword>
<dbReference type="Proteomes" id="UP000649232">
    <property type="component" value="Unassembled WGS sequence"/>
</dbReference>
<keyword evidence="2" id="KW-0540">Nuclease</keyword>
<accession>A0ABS0WAR0</accession>
<keyword evidence="3" id="KW-0378">Hydrolase</keyword>
<dbReference type="InterPro" id="IPR044925">
    <property type="entry name" value="His-Me_finger_sf"/>
</dbReference>
<gene>
    <name evidence="5" type="ORF">JEU11_03680</name>
</gene>
<sequence>MININLFKVTLLGLITLSFVADADYPTSFRNTKSKAEKEVYFDQNKTFYCGCDFVFDDKFDVDGDGDTKESFVSAELCGYIPRIPVSSSGKPNVRATRIEWEHVMPAHLIGGHLAEWQTPDKFPACKKSNGKFLSGRDCAYKLNDDFKKAHDDINNLVPAVGELNGDRSNFQYANITGEERAYGACDFEVDYKTDTAEPADSVKGNVARVYLHMMHSHGVQLGNDILMLMLVWDRLDTVDDFECLRNQRIIASQGLGNPFVTNKCI</sequence>
<proteinExistence type="inferred from homology"/>
<evidence type="ECO:0000256" key="3">
    <source>
        <dbReference type="ARBA" id="ARBA00022801"/>
    </source>
</evidence>
<dbReference type="Pfam" id="PF04231">
    <property type="entry name" value="Endonuclease_1"/>
    <property type="match status" value="1"/>
</dbReference>
<comment type="caution">
    <text evidence="5">The sequence shown here is derived from an EMBL/GenBank/DDBJ whole genome shotgun (WGS) entry which is preliminary data.</text>
</comment>
<dbReference type="SUPFAM" id="SSF54060">
    <property type="entry name" value="His-Me finger endonucleases"/>
    <property type="match status" value="1"/>
</dbReference>
<dbReference type="PANTHER" id="PTHR33607">
    <property type="entry name" value="ENDONUCLEASE-1"/>
    <property type="match status" value="1"/>
</dbReference>
<keyword evidence="5" id="KW-0255">Endonuclease</keyword>
<dbReference type="GO" id="GO:0004519">
    <property type="term" value="F:endonuclease activity"/>
    <property type="evidence" value="ECO:0007669"/>
    <property type="project" value="UniProtKB-KW"/>
</dbReference>
<dbReference type="PANTHER" id="PTHR33607:SF2">
    <property type="entry name" value="ENDONUCLEASE-1"/>
    <property type="match status" value="1"/>
</dbReference>
<name>A0ABS0WAR0_9ALTE</name>
<evidence type="ECO:0000256" key="2">
    <source>
        <dbReference type="ARBA" id="ARBA00022722"/>
    </source>
</evidence>
<reference evidence="5 6" key="1">
    <citation type="submission" date="2020-12" db="EMBL/GenBank/DDBJ databases">
        <title>Draft genome sequences of nine environmental bacterial isolates colonizing plastic.</title>
        <authorList>
            <person name="Borre I."/>
            <person name="Sonnenschein E.C."/>
        </authorList>
    </citation>
    <scope>NUCLEOTIDE SEQUENCE [LARGE SCALE GENOMIC DNA]</scope>
    <source>
        <strain evidence="5 6">IB30</strain>
    </source>
</reference>
<organism evidence="5 6">
    <name type="scientific">Paraglaciecola chathamensis</name>
    <dbReference type="NCBI Taxonomy" id="368405"/>
    <lineage>
        <taxon>Bacteria</taxon>
        <taxon>Pseudomonadati</taxon>
        <taxon>Pseudomonadota</taxon>
        <taxon>Gammaproteobacteria</taxon>
        <taxon>Alteromonadales</taxon>
        <taxon>Alteromonadaceae</taxon>
        <taxon>Paraglaciecola</taxon>
    </lineage>
</organism>
<evidence type="ECO:0000313" key="6">
    <source>
        <dbReference type="Proteomes" id="UP000649232"/>
    </source>
</evidence>
<evidence type="ECO:0000256" key="4">
    <source>
        <dbReference type="SAM" id="SignalP"/>
    </source>
</evidence>
<comment type="similarity">
    <text evidence="1">Belongs to the EndA/NucM nuclease family.</text>
</comment>
<evidence type="ECO:0000313" key="5">
    <source>
        <dbReference type="EMBL" id="MBJ2135544.1"/>
    </source>
</evidence>